<evidence type="ECO:0000313" key="3">
    <source>
        <dbReference type="EMBL" id="CAB4871913.1"/>
    </source>
</evidence>
<evidence type="ECO:0000256" key="2">
    <source>
        <dbReference type="ARBA" id="ARBA00022695"/>
    </source>
</evidence>
<dbReference type="InterPro" id="IPR034683">
    <property type="entry name" value="IspD/TarI"/>
</dbReference>
<dbReference type="Gene3D" id="3.90.550.10">
    <property type="entry name" value="Spore Coat Polysaccharide Biosynthesis Protein SpsA, Chain A"/>
    <property type="match status" value="1"/>
</dbReference>
<dbReference type="GO" id="GO:0008299">
    <property type="term" value="P:isoprenoid biosynthetic process"/>
    <property type="evidence" value="ECO:0007669"/>
    <property type="project" value="InterPro"/>
</dbReference>
<gene>
    <name evidence="3" type="ORF">UFOPK3423_00786</name>
</gene>
<dbReference type="CDD" id="cd02516">
    <property type="entry name" value="CDP-ME_synthetase"/>
    <property type="match status" value="1"/>
</dbReference>
<dbReference type="PANTHER" id="PTHR32125:SF4">
    <property type="entry name" value="2-C-METHYL-D-ERYTHRITOL 4-PHOSPHATE CYTIDYLYLTRANSFERASE, CHLOROPLASTIC"/>
    <property type="match status" value="1"/>
</dbReference>
<sequence>MAVALVVAAGRGERLGSDGPKALVPLAGRPMLHWSVDALAATPGIERIVVALPPGHEQDVPEGCVGVTGGAERSHSVRAALAAAGDAAVLLVHDAARPLLTPELTAHCLAALDEDGGWDAAVAAAPVTDTIKRAPVGLAVEETLQRSALWAVQTPQVFRRAALEQALSHPDAELAAATDDAMLVERDGGRVRVVAASADNIKVTTPLDLELAALLLQRRA</sequence>
<name>A0A6J7DWT8_9ZZZZ</name>
<evidence type="ECO:0000256" key="1">
    <source>
        <dbReference type="ARBA" id="ARBA00022679"/>
    </source>
</evidence>
<reference evidence="3" key="1">
    <citation type="submission" date="2020-05" db="EMBL/GenBank/DDBJ databases">
        <authorList>
            <person name="Chiriac C."/>
            <person name="Salcher M."/>
            <person name="Ghai R."/>
            <person name="Kavagutti S V."/>
        </authorList>
    </citation>
    <scope>NUCLEOTIDE SEQUENCE</scope>
</reference>
<dbReference type="InterPro" id="IPR050088">
    <property type="entry name" value="IspD/TarI_cytidylyltransf_bact"/>
</dbReference>
<dbReference type="EMBL" id="CAFBLQ010000070">
    <property type="protein sequence ID" value="CAB4871913.1"/>
    <property type="molecule type" value="Genomic_DNA"/>
</dbReference>
<dbReference type="NCBIfam" id="TIGR00453">
    <property type="entry name" value="ispD"/>
    <property type="match status" value="1"/>
</dbReference>
<dbReference type="GO" id="GO:0050518">
    <property type="term" value="F:2-C-methyl-D-erythritol 4-phosphate cytidylyltransferase activity"/>
    <property type="evidence" value="ECO:0007669"/>
    <property type="project" value="InterPro"/>
</dbReference>
<dbReference type="InterPro" id="IPR029044">
    <property type="entry name" value="Nucleotide-diphossugar_trans"/>
</dbReference>
<protein>
    <submittedName>
        <fullName evidence="3">Unannotated protein</fullName>
    </submittedName>
</protein>
<dbReference type="AlphaFoldDB" id="A0A6J7DWT8"/>
<keyword evidence="2" id="KW-0548">Nucleotidyltransferase</keyword>
<dbReference type="SUPFAM" id="SSF53448">
    <property type="entry name" value="Nucleotide-diphospho-sugar transferases"/>
    <property type="match status" value="1"/>
</dbReference>
<dbReference type="FunFam" id="3.90.550.10:FF:000003">
    <property type="entry name" value="2-C-methyl-D-erythritol 4-phosphate cytidylyltransferase"/>
    <property type="match status" value="1"/>
</dbReference>
<keyword evidence="1" id="KW-0808">Transferase</keyword>
<organism evidence="3">
    <name type="scientific">freshwater metagenome</name>
    <dbReference type="NCBI Taxonomy" id="449393"/>
    <lineage>
        <taxon>unclassified sequences</taxon>
        <taxon>metagenomes</taxon>
        <taxon>ecological metagenomes</taxon>
    </lineage>
</organism>
<accession>A0A6J7DWT8</accession>
<dbReference type="PANTHER" id="PTHR32125">
    <property type="entry name" value="2-C-METHYL-D-ERYTHRITOL 4-PHOSPHATE CYTIDYLYLTRANSFERASE, CHLOROPLASTIC"/>
    <property type="match status" value="1"/>
</dbReference>
<dbReference type="InterPro" id="IPR001228">
    <property type="entry name" value="IspD"/>
</dbReference>
<dbReference type="HAMAP" id="MF_00108">
    <property type="entry name" value="IspD"/>
    <property type="match status" value="1"/>
</dbReference>
<proteinExistence type="inferred from homology"/>
<dbReference type="Pfam" id="PF01128">
    <property type="entry name" value="IspD"/>
    <property type="match status" value="1"/>
</dbReference>